<evidence type="ECO:0008006" key="8">
    <source>
        <dbReference type="Google" id="ProtNLM"/>
    </source>
</evidence>
<sequence>MSMTITMLAWSVVLGLLHIVLAATFSVARNGLGWALSARDVPKPPLDGVGGRLQRASLNFLETFPLFAAVLLAALAMGRTDAELALGAQLYFWGRLAYLPLYALGIPVLRTLAWVVAMVGLVLVLLTLF</sequence>
<dbReference type="SUPFAM" id="SSF161084">
    <property type="entry name" value="MAPEG domain-like"/>
    <property type="match status" value="1"/>
</dbReference>
<reference evidence="6 7" key="1">
    <citation type="journal article" date="2017" name="Int. J. Syst. Evol. Microbiol.">
        <title>Oleiagrimonas citrea sp. nov., a marine bacterium isolated from tidal flat sediment and emended description of the genus Oleiagrimonas Fang et al. 2015 and Oleiagrimonas soli.</title>
        <authorList>
            <person name="Yang S.H."/>
            <person name="Seo H.S."/>
            <person name="Seong C.N."/>
            <person name="Kwon K.K."/>
        </authorList>
    </citation>
    <scope>NUCLEOTIDE SEQUENCE [LARGE SCALE GENOMIC DNA]</scope>
    <source>
        <strain evidence="6 7">MEBiC09124</strain>
    </source>
</reference>
<name>A0A846ZLR2_9GAMM</name>
<dbReference type="EMBL" id="JAAZQD010000002">
    <property type="protein sequence ID" value="NKZ38383.1"/>
    <property type="molecule type" value="Genomic_DNA"/>
</dbReference>
<keyword evidence="3 5" id="KW-1133">Transmembrane helix</keyword>
<feature type="transmembrane region" description="Helical" evidence="5">
    <location>
        <begin position="56"/>
        <end position="77"/>
    </location>
</feature>
<dbReference type="PANTHER" id="PTHR35371:SF1">
    <property type="entry name" value="BLR7753 PROTEIN"/>
    <property type="match status" value="1"/>
</dbReference>
<keyword evidence="4 5" id="KW-0472">Membrane</keyword>
<keyword evidence="7" id="KW-1185">Reference proteome</keyword>
<comment type="caution">
    <text evidence="6">The sequence shown here is derived from an EMBL/GenBank/DDBJ whole genome shotgun (WGS) entry which is preliminary data.</text>
</comment>
<dbReference type="GO" id="GO:0016020">
    <property type="term" value="C:membrane"/>
    <property type="evidence" value="ECO:0007669"/>
    <property type="project" value="UniProtKB-SubCell"/>
</dbReference>
<comment type="subcellular location">
    <subcellularLocation>
        <location evidence="1">Membrane</location>
    </subcellularLocation>
</comment>
<dbReference type="InterPro" id="IPR023352">
    <property type="entry name" value="MAPEG-like_dom_sf"/>
</dbReference>
<evidence type="ECO:0000256" key="5">
    <source>
        <dbReference type="SAM" id="Phobius"/>
    </source>
</evidence>
<dbReference type="PANTHER" id="PTHR35371">
    <property type="entry name" value="INNER MEMBRANE PROTEIN"/>
    <property type="match status" value="1"/>
</dbReference>
<dbReference type="Gene3D" id="1.20.120.550">
    <property type="entry name" value="Membrane associated eicosanoid/glutathione metabolism-like domain"/>
    <property type="match status" value="1"/>
</dbReference>
<evidence type="ECO:0000313" key="6">
    <source>
        <dbReference type="EMBL" id="NKZ38383.1"/>
    </source>
</evidence>
<evidence type="ECO:0000313" key="7">
    <source>
        <dbReference type="Proteomes" id="UP000541636"/>
    </source>
</evidence>
<evidence type="ECO:0000256" key="3">
    <source>
        <dbReference type="ARBA" id="ARBA00022989"/>
    </source>
</evidence>
<dbReference type="AlphaFoldDB" id="A0A846ZLR2"/>
<keyword evidence="2 5" id="KW-0812">Transmembrane</keyword>
<evidence type="ECO:0000256" key="1">
    <source>
        <dbReference type="ARBA" id="ARBA00004370"/>
    </source>
</evidence>
<dbReference type="RefSeq" id="WP_168608713.1">
    <property type="nucleotide sequence ID" value="NZ_JAAZQD010000002.1"/>
</dbReference>
<evidence type="ECO:0000256" key="4">
    <source>
        <dbReference type="ARBA" id="ARBA00023136"/>
    </source>
</evidence>
<accession>A0A846ZLR2</accession>
<proteinExistence type="predicted"/>
<dbReference type="Pfam" id="PF01124">
    <property type="entry name" value="MAPEG"/>
    <property type="match status" value="1"/>
</dbReference>
<protein>
    <recommendedName>
        <fullName evidence="8">MAPEG family protein</fullName>
    </recommendedName>
</protein>
<evidence type="ECO:0000256" key="2">
    <source>
        <dbReference type="ARBA" id="ARBA00022692"/>
    </source>
</evidence>
<gene>
    <name evidence="6" type="ORF">HF690_05350</name>
</gene>
<dbReference type="InterPro" id="IPR001129">
    <property type="entry name" value="Membr-assoc_MAPEG"/>
</dbReference>
<dbReference type="Proteomes" id="UP000541636">
    <property type="component" value="Unassembled WGS sequence"/>
</dbReference>
<feature type="transmembrane region" description="Helical" evidence="5">
    <location>
        <begin position="111"/>
        <end position="128"/>
    </location>
</feature>
<organism evidence="6 7">
    <name type="scientific">Oleiagrimonas citrea</name>
    <dbReference type="NCBI Taxonomy" id="1665687"/>
    <lineage>
        <taxon>Bacteria</taxon>
        <taxon>Pseudomonadati</taxon>
        <taxon>Pseudomonadota</taxon>
        <taxon>Gammaproteobacteria</taxon>
        <taxon>Lysobacterales</taxon>
        <taxon>Rhodanobacteraceae</taxon>
        <taxon>Oleiagrimonas</taxon>
    </lineage>
</organism>